<dbReference type="RefSeq" id="WP_170037406.1">
    <property type="nucleotide sequence ID" value="NZ_PDJI01000004.1"/>
</dbReference>
<organism evidence="1 2">
    <name type="scientific">Georgenia soli</name>
    <dbReference type="NCBI Taxonomy" id="638953"/>
    <lineage>
        <taxon>Bacteria</taxon>
        <taxon>Bacillati</taxon>
        <taxon>Actinomycetota</taxon>
        <taxon>Actinomycetes</taxon>
        <taxon>Micrococcales</taxon>
        <taxon>Bogoriellaceae</taxon>
        <taxon>Georgenia</taxon>
    </lineage>
</organism>
<dbReference type="EMBL" id="PDJI01000004">
    <property type="protein sequence ID" value="PFG39900.1"/>
    <property type="molecule type" value="Genomic_DNA"/>
</dbReference>
<evidence type="ECO:0000313" key="2">
    <source>
        <dbReference type="Proteomes" id="UP000222106"/>
    </source>
</evidence>
<name>A0A2A9ENT2_9MICO</name>
<keyword evidence="2" id="KW-1185">Reference proteome</keyword>
<gene>
    <name evidence="1" type="ORF">ATJ97_2420</name>
</gene>
<accession>A0A2A9ENT2</accession>
<comment type="caution">
    <text evidence="1">The sequence shown here is derived from an EMBL/GenBank/DDBJ whole genome shotgun (WGS) entry which is preliminary data.</text>
</comment>
<sequence>MDQWLELHEARARDLVREAEAVHRRRALAPRRTTTFAPTRRRSADGAF</sequence>
<reference evidence="1 2" key="1">
    <citation type="submission" date="2017-10" db="EMBL/GenBank/DDBJ databases">
        <title>Sequencing the genomes of 1000 actinobacteria strains.</title>
        <authorList>
            <person name="Klenk H.-P."/>
        </authorList>
    </citation>
    <scope>NUCLEOTIDE SEQUENCE [LARGE SCALE GENOMIC DNA]</scope>
    <source>
        <strain evidence="1 2">DSM 21838</strain>
    </source>
</reference>
<dbReference type="Proteomes" id="UP000222106">
    <property type="component" value="Unassembled WGS sequence"/>
</dbReference>
<proteinExistence type="predicted"/>
<dbReference type="AlphaFoldDB" id="A0A2A9ENT2"/>
<protein>
    <submittedName>
        <fullName evidence="1">Uncharacterized protein</fullName>
    </submittedName>
</protein>
<evidence type="ECO:0000313" key="1">
    <source>
        <dbReference type="EMBL" id="PFG39900.1"/>
    </source>
</evidence>